<dbReference type="Pfam" id="PF02992">
    <property type="entry name" value="Transposase_21"/>
    <property type="match status" value="1"/>
</dbReference>
<evidence type="ECO:0000313" key="4">
    <source>
        <dbReference type="Proteomes" id="UP000694251"/>
    </source>
</evidence>
<organism evidence="3 4">
    <name type="scientific">Arabidopsis suecica</name>
    <name type="common">Swedish thale-cress</name>
    <name type="synonym">Cardaminopsis suecica</name>
    <dbReference type="NCBI Taxonomy" id="45249"/>
    <lineage>
        <taxon>Eukaryota</taxon>
        <taxon>Viridiplantae</taxon>
        <taxon>Streptophyta</taxon>
        <taxon>Embryophyta</taxon>
        <taxon>Tracheophyta</taxon>
        <taxon>Spermatophyta</taxon>
        <taxon>Magnoliopsida</taxon>
        <taxon>eudicotyledons</taxon>
        <taxon>Gunneridae</taxon>
        <taxon>Pentapetalae</taxon>
        <taxon>rosids</taxon>
        <taxon>malvids</taxon>
        <taxon>Brassicales</taxon>
        <taxon>Brassicaceae</taxon>
        <taxon>Camelineae</taxon>
        <taxon>Arabidopsis</taxon>
    </lineage>
</organism>
<dbReference type="PANTHER" id="PTHR10775:SF183">
    <property type="entry name" value="TRANSPOSON, EN_SPM-LIKE, TRANSPOSASE-ASSOCIATED DOMAIN PROTEIN-RELATED"/>
    <property type="match status" value="1"/>
</dbReference>
<dbReference type="OrthoDB" id="1705129at2759"/>
<evidence type="ECO:0000313" key="3">
    <source>
        <dbReference type="EMBL" id="KAG7528037.1"/>
    </source>
</evidence>
<accession>A0A8T1X9X5</accession>
<dbReference type="Pfam" id="PF03004">
    <property type="entry name" value="Transposase_24"/>
    <property type="match status" value="1"/>
</dbReference>
<sequence length="1209" mass="137797">MAGNFNYGGGGGFYRDWMYKRFDEVTGNLSAEYIAGVEEFMTFANSQPIVQSSREGANTPLYDGCREGQSQLSLASRLMQNKADYNMSEKLVDSVCEMFTDFLPEGNQATSSHYQTEKLMHNLGLPYHTIDVCSNNCMLFWKEAEKEDHCRFCGAQRWKPKDDRRRTKVPYSRMWYLPIGDRLKRMYQSHKTAAAMRWHVEHQSKEGEMNHPSDAAEWRYFQELHPRFAEEPRNVYLGLCTDGFNPFGMSRNHSLWPVILTPYNLPPGMCMNTVYLFLTILNSGPNHPRASLDVFLQPLIEELQELWSTGVDAYDVSLSQNFNLKAVLLWTISDFPAYSMLSGWTTHGKLSCPICMESTKSLYLPNGRKTCWFDCHRRFLPHGHPSRRNKKDFLKGKDASSEYPPESLTGEQVYYERLANVNPAKTKDVGGNGHEKKMSGYGKEHNWHKESILWELSYWKDLNLRHNIDVMQTEKNFLDNIMNTLMRVKGKSKDNIMSRLDIENFCSRPDLHIDSQGKAPFPAYALTEEAKKSLLSCVKHEVKFPDGYSSDLATCVDMVNGKFSGMKSHDCHVFMERLLPFIFAELLDRNVHLALSRNILEPYFSISYLGSRDRAWAFEQGENYADSSDEADFYGTLTDIIELEYEGIVNLKITLFKCKWYDPKVGRGTQRSHSGVVDVLSSRKYNKYEPFILASQADQVCYIPYPYTKKPKSIWLNVLKVNPRGNISGEYENNDPTLLQTENDEAVLLTTIEDLVLDNPVESLNPIILDYDVGDAEPEDEFRSVGRPASLPQQYDFTPAPAPQAPLTHPPQAAGASTSAPHYRNYPSPQQLFQSSTTQRVDPPPPRSEEAQFNPPPEDPLNQEPPESPNPNSQGHSHPSSQGNNFQDGAPQSLPELQEDSAKALSDILMVPGREMWTTVLSPIPKPKTECWDPLITGTVQYYFNEVCKRRLKDMVSTARRTREQPPWIGETLWAVMCAYWDTEPAQKRSRTYSKARLSDRNGLGPHIHFSGPKSFQEIQDELEENLGRIVTIGEVFVETHTKSDGTYVDRKAELIAQTYEQNVRDRLSQLEAEASAVSDGTSRPRELTNEELTTIFLQSTERDSRGNPYGLGSLKDTLGCANRNLPGQSSSSFLDLEERLKEAQRKIEEQAAYNEKRDSEIAAREAETARITAEQKDKLEHLSLVEKYLRQTDPQFLDFMASQSSTTT</sequence>
<dbReference type="InterPro" id="IPR025312">
    <property type="entry name" value="DUF4216"/>
</dbReference>
<evidence type="ECO:0000259" key="2">
    <source>
        <dbReference type="Pfam" id="PF13952"/>
    </source>
</evidence>
<gene>
    <name evidence="3" type="ORF">ISN44_Un230g000010</name>
</gene>
<keyword evidence="4" id="KW-1185">Reference proteome</keyword>
<dbReference type="Pfam" id="PF13952">
    <property type="entry name" value="DUF4216"/>
    <property type="match status" value="1"/>
</dbReference>
<dbReference type="EMBL" id="JAEFBJ010000230">
    <property type="protein sequence ID" value="KAG7528037.1"/>
    <property type="molecule type" value="Genomic_DNA"/>
</dbReference>
<feature type="compositionally biased region" description="Low complexity" evidence="1">
    <location>
        <begin position="860"/>
        <end position="874"/>
    </location>
</feature>
<reference evidence="3 4" key="1">
    <citation type="submission" date="2020-12" db="EMBL/GenBank/DDBJ databases">
        <title>Concerted genomic and epigenomic changes stabilize Arabidopsis allopolyploids.</title>
        <authorList>
            <person name="Chen Z."/>
        </authorList>
    </citation>
    <scope>NUCLEOTIDE SEQUENCE [LARGE SCALE GENOMIC DNA]</scope>
    <source>
        <strain evidence="3">As9502</strain>
        <tissue evidence="3">Leaf</tissue>
    </source>
</reference>
<dbReference type="Proteomes" id="UP000694251">
    <property type="component" value="Unassembled WGS sequence"/>
</dbReference>
<comment type="caution">
    <text evidence="3">The sequence shown here is derived from an EMBL/GenBank/DDBJ whole genome shotgun (WGS) entry which is preliminary data.</text>
</comment>
<dbReference type="AlphaFoldDB" id="A0A8T1X9X5"/>
<protein>
    <submittedName>
        <fullName evidence="3">Putative transposase Ptta/En/Spm plant</fullName>
    </submittedName>
</protein>
<feature type="compositionally biased region" description="Polar residues" evidence="1">
    <location>
        <begin position="875"/>
        <end position="887"/>
    </location>
</feature>
<evidence type="ECO:0000256" key="1">
    <source>
        <dbReference type="SAM" id="MobiDB-lite"/>
    </source>
</evidence>
<dbReference type="PANTHER" id="PTHR10775">
    <property type="entry name" value="OS08G0208400 PROTEIN"/>
    <property type="match status" value="1"/>
</dbReference>
<proteinExistence type="predicted"/>
<feature type="region of interest" description="Disordered" evidence="1">
    <location>
        <begin position="778"/>
        <end position="893"/>
    </location>
</feature>
<feature type="compositionally biased region" description="Polar residues" evidence="1">
    <location>
        <begin position="827"/>
        <end position="840"/>
    </location>
</feature>
<name>A0A8T1X9X5_ARASU</name>
<feature type="domain" description="DUF4216" evidence="2">
    <location>
        <begin position="641"/>
        <end position="709"/>
    </location>
</feature>
<dbReference type="InterPro" id="IPR004252">
    <property type="entry name" value="Probable_transposase_24"/>
</dbReference>
<dbReference type="InterPro" id="IPR004242">
    <property type="entry name" value="Transposase_21"/>
</dbReference>